<dbReference type="PROSITE" id="PS00135">
    <property type="entry name" value="TRYPSIN_SER"/>
    <property type="match status" value="1"/>
</dbReference>
<keyword evidence="9" id="KW-1185">Reference proteome</keyword>
<dbReference type="PANTHER" id="PTHR24258">
    <property type="entry name" value="SERINE PROTEASE-RELATED"/>
    <property type="match status" value="1"/>
</dbReference>
<feature type="non-terminal residue" evidence="8">
    <location>
        <position position="284"/>
    </location>
</feature>
<sequence length="284" mass="30561">MRLYLKIFILNLIYFAQAKNLLSNGYHQAVGIKRAQDLMNLERSASRIVGGTQTSAISLYPYQAGMVITLRSNAQSICGGSLVSNTRVLTAAHCWWDGQNQATQFVIVLGSLLIFSGGTRITTTDVRVHPNWNADIKNDIAIAIITRVEYNTNIQAISLPTTSDVNQDFAGLSAVATGYGKITDGASSSPSTSSLYHINLNILTNVQCQKSFDITLDGSHLCTDGAKGVGTCDGDSGGPLTVLQNNKRILVGIVSFGLAEKCEAGYPSVYTRVTSFLTWIQANL</sequence>
<name>A0A8J9W3G9_9NEOP</name>
<dbReference type="GO" id="GO:0006508">
    <property type="term" value="P:proteolysis"/>
    <property type="evidence" value="ECO:0007669"/>
    <property type="project" value="UniProtKB-KW"/>
</dbReference>
<keyword evidence="4" id="KW-0720">Serine protease</keyword>
<evidence type="ECO:0000313" key="9">
    <source>
        <dbReference type="Proteomes" id="UP000838878"/>
    </source>
</evidence>
<dbReference type="SMART" id="SM00020">
    <property type="entry name" value="Tryp_SPc"/>
    <property type="match status" value="1"/>
</dbReference>
<dbReference type="EMBL" id="OV170225">
    <property type="protein sequence ID" value="CAH0725082.1"/>
    <property type="molecule type" value="Genomic_DNA"/>
</dbReference>
<dbReference type="InterPro" id="IPR043504">
    <property type="entry name" value="Peptidase_S1_PA_chymotrypsin"/>
</dbReference>
<dbReference type="PRINTS" id="PR00722">
    <property type="entry name" value="CHYMOTRYPSIN"/>
</dbReference>
<dbReference type="OrthoDB" id="5565075at2759"/>
<evidence type="ECO:0000256" key="4">
    <source>
        <dbReference type="ARBA" id="ARBA00022825"/>
    </source>
</evidence>
<dbReference type="Proteomes" id="UP000838878">
    <property type="component" value="Chromosome 5"/>
</dbReference>
<dbReference type="InterPro" id="IPR018114">
    <property type="entry name" value="TRYPSIN_HIS"/>
</dbReference>
<feature type="chain" id="PRO_5035443735" description="Peptidase S1 domain-containing protein" evidence="6">
    <location>
        <begin position="19"/>
        <end position="284"/>
    </location>
</feature>
<dbReference type="PANTHER" id="PTHR24258:SF136">
    <property type="entry name" value="GH06673P-RELATED"/>
    <property type="match status" value="1"/>
</dbReference>
<evidence type="ECO:0000256" key="1">
    <source>
        <dbReference type="ARBA" id="ARBA00004239"/>
    </source>
</evidence>
<dbReference type="InterPro" id="IPR001254">
    <property type="entry name" value="Trypsin_dom"/>
</dbReference>
<evidence type="ECO:0000313" key="8">
    <source>
        <dbReference type="EMBL" id="CAH0725082.1"/>
    </source>
</evidence>
<keyword evidence="6" id="KW-0732">Signal</keyword>
<evidence type="ECO:0000256" key="3">
    <source>
        <dbReference type="ARBA" id="ARBA00022801"/>
    </source>
</evidence>
<protein>
    <recommendedName>
        <fullName evidence="7">Peptidase S1 domain-containing protein</fullName>
    </recommendedName>
</protein>
<dbReference type="SUPFAM" id="SSF50494">
    <property type="entry name" value="Trypsin-like serine proteases"/>
    <property type="match status" value="1"/>
</dbReference>
<proteinExistence type="predicted"/>
<evidence type="ECO:0000256" key="5">
    <source>
        <dbReference type="ARBA" id="ARBA00023157"/>
    </source>
</evidence>
<evidence type="ECO:0000256" key="6">
    <source>
        <dbReference type="SAM" id="SignalP"/>
    </source>
</evidence>
<dbReference type="InterPro" id="IPR033116">
    <property type="entry name" value="TRYPSIN_SER"/>
</dbReference>
<dbReference type="FunFam" id="2.40.10.10:FF:000036">
    <property type="entry name" value="Trypsin beta"/>
    <property type="match status" value="1"/>
</dbReference>
<reference evidence="8" key="1">
    <citation type="submission" date="2021-12" db="EMBL/GenBank/DDBJ databases">
        <authorList>
            <person name="Martin H S."/>
        </authorList>
    </citation>
    <scope>NUCLEOTIDE SEQUENCE</scope>
</reference>
<accession>A0A8J9W3G9</accession>
<keyword evidence="2" id="KW-0645">Protease</keyword>
<evidence type="ECO:0000256" key="2">
    <source>
        <dbReference type="ARBA" id="ARBA00022670"/>
    </source>
</evidence>
<dbReference type="InterPro" id="IPR009003">
    <property type="entry name" value="Peptidase_S1_PA"/>
</dbReference>
<dbReference type="GO" id="GO:0005576">
    <property type="term" value="C:extracellular region"/>
    <property type="evidence" value="ECO:0007669"/>
    <property type="project" value="UniProtKB-SubCell"/>
</dbReference>
<evidence type="ECO:0000259" key="7">
    <source>
        <dbReference type="SMART" id="SM00020"/>
    </source>
</evidence>
<dbReference type="AlphaFoldDB" id="A0A8J9W3G9"/>
<dbReference type="CDD" id="cd00190">
    <property type="entry name" value="Tryp_SPc"/>
    <property type="match status" value="1"/>
</dbReference>
<gene>
    <name evidence="8" type="ORF">BINO364_LOCUS10702</name>
</gene>
<dbReference type="Pfam" id="PF00089">
    <property type="entry name" value="Trypsin"/>
    <property type="match status" value="1"/>
</dbReference>
<dbReference type="GO" id="GO:0004252">
    <property type="term" value="F:serine-type endopeptidase activity"/>
    <property type="evidence" value="ECO:0007669"/>
    <property type="project" value="InterPro"/>
</dbReference>
<keyword evidence="3" id="KW-0378">Hydrolase</keyword>
<dbReference type="PROSITE" id="PS00134">
    <property type="entry name" value="TRYPSIN_HIS"/>
    <property type="match status" value="1"/>
</dbReference>
<feature type="signal peptide" evidence="6">
    <location>
        <begin position="1"/>
        <end position="18"/>
    </location>
</feature>
<comment type="subcellular location">
    <subcellularLocation>
        <location evidence="1">Secreted</location>
        <location evidence="1">Extracellular space</location>
    </subcellularLocation>
</comment>
<dbReference type="Gene3D" id="2.40.10.10">
    <property type="entry name" value="Trypsin-like serine proteases"/>
    <property type="match status" value="2"/>
</dbReference>
<organism evidence="8 9">
    <name type="scientific">Brenthis ino</name>
    <name type="common">lesser marbled fritillary</name>
    <dbReference type="NCBI Taxonomy" id="405034"/>
    <lineage>
        <taxon>Eukaryota</taxon>
        <taxon>Metazoa</taxon>
        <taxon>Ecdysozoa</taxon>
        <taxon>Arthropoda</taxon>
        <taxon>Hexapoda</taxon>
        <taxon>Insecta</taxon>
        <taxon>Pterygota</taxon>
        <taxon>Neoptera</taxon>
        <taxon>Endopterygota</taxon>
        <taxon>Lepidoptera</taxon>
        <taxon>Glossata</taxon>
        <taxon>Ditrysia</taxon>
        <taxon>Papilionoidea</taxon>
        <taxon>Nymphalidae</taxon>
        <taxon>Heliconiinae</taxon>
        <taxon>Argynnini</taxon>
        <taxon>Brenthis</taxon>
    </lineage>
</organism>
<feature type="domain" description="Peptidase S1" evidence="7">
    <location>
        <begin position="47"/>
        <end position="280"/>
    </location>
</feature>
<dbReference type="InterPro" id="IPR001314">
    <property type="entry name" value="Peptidase_S1A"/>
</dbReference>
<keyword evidence="5" id="KW-1015">Disulfide bond</keyword>